<name>A0A0C3CAQ1_HEBCY</name>
<protein>
    <submittedName>
        <fullName evidence="1">Uncharacterized protein</fullName>
    </submittedName>
</protein>
<sequence>MTNSLQNSPLLNSRCRMFRVRGGCGSFYAITIASHAFNGLPIVTAQVDNGNFEERNRRHSWSADKDYCTIDYIWNFINLGVSFVKRHPHKR</sequence>
<gene>
    <name evidence="1" type="ORF">M413DRAFT_296950</name>
</gene>
<reference evidence="1 2" key="1">
    <citation type="submission" date="2014-04" db="EMBL/GenBank/DDBJ databases">
        <authorList>
            <consortium name="DOE Joint Genome Institute"/>
            <person name="Kuo A."/>
            <person name="Gay G."/>
            <person name="Dore J."/>
            <person name="Kohler A."/>
            <person name="Nagy L.G."/>
            <person name="Floudas D."/>
            <person name="Copeland A."/>
            <person name="Barry K.W."/>
            <person name="Cichocki N."/>
            <person name="Veneault-Fourrey C."/>
            <person name="LaButti K."/>
            <person name="Lindquist E.A."/>
            <person name="Lipzen A."/>
            <person name="Lundell T."/>
            <person name="Morin E."/>
            <person name="Murat C."/>
            <person name="Sun H."/>
            <person name="Tunlid A."/>
            <person name="Henrissat B."/>
            <person name="Grigoriev I.V."/>
            <person name="Hibbett D.S."/>
            <person name="Martin F."/>
            <person name="Nordberg H.P."/>
            <person name="Cantor M.N."/>
            <person name="Hua S.X."/>
        </authorList>
    </citation>
    <scope>NUCLEOTIDE SEQUENCE [LARGE SCALE GENOMIC DNA]</scope>
    <source>
        <strain evidence="2">h7</strain>
    </source>
</reference>
<dbReference type="AlphaFoldDB" id="A0A0C3CAQ1"/>
<keyword evidence="2" id="KW-1185">Reference proteome</keyword>
<organism evidence="1 2">
    <name type="scientific">Hebeloma cylindrosporum</name>
    <dbReference type="NCBI Taxonomy" id="76867"/>
    <lineage>
        <taxon>Eukaryota</taxon>
        <taxon>Fungi</taxon>
        <taxon>Dikarya</taxon>
        <taxon>Basidiomycota</taxon>
        <taxon>Agaricomycotina</taxon>
        <taxon>Agaricomycetes</taxon>
        <taxon>Agaricomycetidae</taxon>
        <taxon>Agaricales</taxon>
        <taxon>Agaricineae</taxon>
        <taxon>Hymenogastraceae</taxon>
        <taxon>Hebeloma</taxon>
    </lineage>
</organism>
<proteinExistence type="predicted"/>
<dbReference type="HOGENOM" id="CLU_2427256_0_0_1"/>
<dbReference type="EMBL" id="KN831771">
    <property type="protein sequence ID" value="KIM45900.1"/>
    <property type="molecule type" value="Genomic_DNA"/>
</dbReference>
<dbReference type="Proteomes" id="UP000053424">
    <property type="component" value="Unassembled WGS sequence"/>
</dbReference>
<reference evidence="2" key="2">
    <citation type="submission" date="2015-01" db="EMBL/GenBank/DDBJ databases">
        <title>Evolutionary Origins and Diversification of the Mycorrhizal Mutualists.</title>
        <authorList>
            <consortium name="DOE Joint Genome Institute"/>
            <consortium name="Mycorrhizal Genomics Consortium"/>
            <person name="Kohler A."/>
            <person name="Kuo A."/>
            <person name="Nagy L.G."/>
            <person name="Floudas D."/>
            <person name="Copeland A."/>
            <person name="Barry K.W."/>
            <person name="Cichocki N."/>
            <person name="Veneault-Fourrey C."/>
            <person name="LaButti K."/>
            <person name="Lindquist E.A."/>
            <person name="Lipzen A."/>
            <person name="Lundell T."/>
            <person name="Morin E."/>
            <person name="Murat C."/>
            <person name="Riley R."/>
            <person name="Ohm R."/>
            <person name="Sun H."/>
            <person name="Tunlid A."/>
            <person name="Henrissat B."/>
            <person name="Grigoriev I.V."/>
            <person name="Hibbett D.S."/>
            <person name="Martin F."/>
        </authorList>
    </citation>
    <scope>NUCLEOTIDE SEQUENCE [LARGE SCALE GENOMIC DNA]</scope>
    <source>
        <strain evidence="2">h7</strain>
    </source>
</reference>
<evidence type="ECO:0000313" key="1">
    <source>
        <dbReference type="EMBL" id="KIM45900.1"/>
    </source>
</evidence>
<accession>A0A0C3CAQ1</accession>
<evidence type="ECO:0000313" key="2">
    <source>
        <dbReference type="Proteomes" id="UP000053424"/>
    </source>
</evidence>
<dbReference type="OrthoDB" id="203381at2759"/>